<feature type="binding site" evidence="7 11">
    <location>
        <position position="393"/>
    </location>
    <ligand>
        <name>[4Fe-4S] cluster</name>
        <dbReference type="ChEBI" id="CHEBI:49883"/>
    </ligand>
</feature>
<keyword evidence="6 7" id="KW-0315">Glutamine amidotransferase</keyword>
<keyword evidence="5 7" id="KW-0658">Purine biosynthesis</keyword>
<keyword evidence="7 10" id="KW-0479">Metal-binding</keyword>
<evidence type="ECO:0000313" key="14">
    <source>
        <dbReference type="Proteomes" id="UP000563151"/>
    </source>
</evidence>
<dbReference type="NCBIfam" id="TIGR01134">
    <property type="entry name" value="purF"/>
    <property type="match status" value="1"/>
</dbReference>
<dbReference type="EC" id="2.4.2.14" evidence="7"/>
<reference evidence="13 14" key="1">
    <citation type="submission" date="2020-04" db="EMBL/GenBank/DDBJ databases">
        <title>Genomic insights into acetone-butanol-ethanol (ABE) fermentation by sequencing solventogenic clostridia strains.</title>
        <authorList>
            <person name="Brown S."/>
        </authorList>
    </citation>
    <scope>NUCLEOTIDE SEQUENCE [LARGE SCALE GENOMIC DNA]</scope>
    <source>
        <strain evidence="13 14">DJ011</strain>
    </source>
</reference>
<keyword evidence="7 11" id="KW-0411">Iron-sulfur</keyword>
<evidence type="ECO:0000256" key="2">
    <source>
        <dbReference type="ARBA" id="ARBA00010138"/>
    </source>
</evidence>
<feature type="binding site" evidence="7 11">
    <location>
        <position position="247"/>
    </location>
    <ligand>
        <name>[4Fe-4S] cluster</name>
        <dbReference type="ChEBI" id="CHEBI:49883"/>
    </ligand>
</feature>
<feature type="active site" description="Nucleophile" evidence="7 9">
    <location>
        <position position="10"/>
    </location>
</feature>
<dbReference type="PANTHER" id="PTHR11907">
    <property type="entry name" value="AMIDOPHOSPHORIBOSYLTRANSFERASE"/>
    <property type="match status" value="1"/>
</dbReference>
<proteinExistence type="inferred from homology"/>
<dbReference type="InterPro" id="IPR005854">
    <property type="entry name" value="PurF"/>
</dbReference>
<evidence type="ECO:0000256" key="1">
    <source>
        <dbReference type="ARBA" id="ARBA00005209"/>
    </source>
</evidence>
<dbReference type="Gene3D" id="3.60.20.10">
    <property type="entry name" value="Glutamine Phosphoribosylpyrophosphate, subunit 1, domain 1"/>
    <property type="match status" value="1"/>
</dbReference>
<dbReference type="CDD" id="cd06223">
    <property type="entry name" value="PRTases_typeI"/>
    <property type="match status" value="1"/>
</dbReference>
<name>A0A923EC42_CLOTT</name>
<comment type="catalytic activity">
    <reaction evidence="7 8">
        <text>5-phospho-beta-D-ribosylamine + L-glutamate + diphosphate = 5-phospho-alpha-D-ribose 1-diphosphate + L-glutamine + H2O</text>
        <dbReference type="Rhea" id="RHEA:14905"/>
        <dbReference type="ChEBI" id="CHEBI:15377"/>
        <dbReference type="ChEBI" id="CHEBI:29985"/>
        <dbReference type="ChEBI" id="CHEBI:33019"/>
        <dbReference type="ChEBI" id="CHEBI:58017"/>
        <dbReference type="ChEBI" id="CHEBI:58359"/>
        <dbReference type="ChEBI" id="CHEBI:58681"/>
        <dbReference type="EC" id="2.4.2.14"/>
    </reaction>
</comment>
<dbReference type="GO" id="GO:0009113">
    <property type="term" value="P:purine nucleobase biosynthetic process"/>
    <property type="evidence" value="ECO:0007669"/>
    <property type="project" value="UniProtKB-UniRule"/>
</dbReference>
<evidence type="ECO:0000256" key="9">
    <source>
        <dbReference type="PIRSR" id="PIRSR000485-1"/>
    </source>
</evidence>
<dbReference type="Pfam" id="PF13522">
    <property type="entry name" value="GATase_6"/>
    <property type="match status" value="1"/>
</dbReference>
<evidence type="ECO:0000256" key="8">
    <source>
        <dbReference type="PIRNR" id="PIRNR000485"/>
    </source>
</evidence>
<dbReference type="AlphaFoldDB" id="A0A923EC42"/>
<dbReference type="PROSITE" id="PS51278">
    <property type="entry name" value="GATASE_TYPE_2"/>
    <property type="match status" value="1"/>
</dbReference>
<keyword evidence="4 7" id="KW-0808">Transferase</keyword>
<dbReference type="SUPFAM" id="SSF53271">
    <property type="entry name" value="PRTase-like"/>
    <property type="match status" value="1"/>
</dbReference>
<dbReference type="InterPro" id="IPR000836">
    <property type="entry name" value="PRTase_dom"/>
</dbReference>
<organism evidence="13 14">
    <name type="scientific">Clostridium tetanomorphum</name>
    <dbReference type="NCBI Taxonomy" id="1553"/>
    <lineage>
        <taxon>Bacteria</taxon>
        <taxon>Bacillati</taxon>
        <taxon>Bacillota</taxon>
        <taxon>Clostridia</taxon>
        <taxon>Eubacteriales</taxon>
        <taxon>Clostridiaceae</taxon>
        <taxon>Clostridium</taxon>
    </lineage>
</organism>
<comment type="cofactor">
    <cofactor evidence="7 11">
        <name>[4Fe-4S] cluster</name>
        <dbReference type="ChEBI" id="CHEBI:49883"/>
    </cofactor>
    <text evidence="7 11">Binds 1 [4Fe-4S] cluster per subunit.</text>
</comment>
<dbReference type="InterPro" id="IPR017932">
    <property type="entry name" value="GATase_2_dom"/>
</dbReference>
<evidence type="ECO:0000256" key="6">
    <source>
        <dbReference type="ARBA" id="ARBA00022962"/>
    </source>
</evidence>
<dbReference type="InterPro" id="IPR035584">
    <property type="entry name" value="PurF_N"/>
</dbReference>
<feature type="binding site" evidence="7 10">
    <location>
        <position position="294"/>
    </location>
    <ligand>
        <name>Mg(2+)</name>
        <dbReference type="ChEBI" id="CHEBI:18420"/>
    </ligand>
</feature>
<dbReference type="GO" id="GO:0006189">
    <property type="term" value="P:'de novo' IMP biosynthetic process"/>
    <property type="evidence" value="ECO:0007669"/>
    <property type="project" value="UniProtKB-UniRule"/>
</dbReference>
<feature type="domain" description="Glutamine amidotransferase type-2" evidence="12">
    <location>
        <begin position="10"/>
        <end position="231"/>
    </location>
</feature>
<dbReference type="InterPro" id="IPR029055">
    <property type="entry name" value="Ntn_hydrolases_N"/>
</dbReference>
<protein>
    <recommendedName>
        <fullName evidence="7">Amidophosphoribosyltransferase</fullName>
        <shortName evidence="7">ATase</shortName>
        <ecNumber evidence="7">2.4.2.14</ecNumber>
    </recommendedName>
    <alternativeName>
        <fullName evidence="7">Glutamine phosphoribosylpyrophosphate amidotransferase</fullName>
        <shortName evidence="7">GPATase</shortName>
    </alternativeName>
</protein>
<comment type="function">
    <text evidence="7">Catalyzes the formation of phosphoribosylamine from phosphoribosylpyrophosphate (PRPP) and glutamine.</text>
</comment>
<comment type="cofactor">
    <cofactor evidence="7 10">
        <name>Mg(2+)</name>
        <dbReference type="ChEBI" id="CHEBI:18420"/>
    </cofactor>
    <text evidence="7 10">Binds 1 Mg(2+) ion per subunit.</text>
</comment>
<comment type="caution">
    <text evidence="13">The sequence shown here is derived from an EMBL/GenBank/DDBJ whole genome shotgun (WGS) entry which is preliminary data.</text>
</comment>
<keyword evidence="3 7" id="KW-0328">Glycosyltransferase</keyword>
<dbReference type="CDD" id="cd00715">
    <property type="entry name" value="GPATase_N"/>
    <property type="match status" value="1"/>
</dbReference>
<sequence length="454" mass="50366">MNDDKFKEECGVFGVFSKRNFNTPVITYYGLYALQHRGQESAGIAVTNGQHINTYKSMGLVDSLLEHNDFSNIKGKFCIGHVRYSTTGESKIENAQPFICNSKIGQIALAHNGNVINKNKLKEELGKNIIFESTTDSEIILRIIVKEIDKGKRIEEAIISTLKLVKGAYSLVILAKNKLIGIRDPKGIRPLSIGKLGDDSIISSESCGITSLGGEIIRDVEPGEMVLIQENGIKSIRICEKEKNYLCTFEYIYFAREDSIIDNINVYVSRVLAGEELFKECPAKGDIVIGVPDSGVPAAMGYAKAAGIAYNVAIVKNRYIGRTFINPYEKIRRQKISIKLSPIKVNVYNKSVIVVDDSMIRGTTARSLIKILRNAGAKEVHFRIASPIVKSYCKLGLDIKYKKELISYSRSIDEIKNSIGADSIGFLSLEGLHNILGKDKSFCFGCFNGKYPYN</sequence>
<dbReference type="Pfam" id="PF00156">
    <property type="entry name" value="Pribosyltran"/>
    <property type="match status" value="1"/>
</dbReference>
<dbReference type="GO" id="GO:0051539">
    <property type="term" value="F:4 iron, 4 sulfur cluster binding"/>
    <property type="evidence" value="ECO:0007669"/>
    <property type="project" value="UniProtKB-KW"/>
</dbReference>
<dbReference type="SUPFAM" id="SSF56235">
    <property type="entry name" value="N-terminal nucleophile aminohydrolases (Ntn hydrolases)"/>
    <property type="match status" value="1"/>
</dbReference>
<feature type="binding site" evidence="7 10">
    <location>
        <position position="356"/>
    </location>
    <ligand>
        <name>Mg(2+)</name>
        <dbReference type="ChEBI" id="CHEBI:18420"/>
    </ligand>
</feature>
<keyword evidence="7" id="KW-0004">4Fe-4S</keyword>
<feature type="binding site" evidence="7 11">
    <location>
        <position position="443"/>
    </location>
    <ligand>
        <name>[4Fe-4S] cluster</name>
        <dbReference type="ChEBI" id="CHEBI:49883"/>
    </ligand>
</feature>
<accession>A0A923EC42</accession>
<feature type="binding site" evidence="7 11">
    <location>
        <position position="446"/>
    </location>
    <ligand>
        <name>[4Fe-4S] cluster</name>
        <dbReference type="ChEBI" id="CHEBI:49883"/>
    </ligand>
</feature>
<evidence type="ECO:0000256" key="7">
    <source>
        <dbReference type="HAMAP-Rule" id="MF_01931"/>
    </source>
</evidence>
<evidence type="ECO:0000313" key="13">
    <source>
        <dbReference type="EMBL" id="MBC2397638.1"/>
    </source>
</evidence>
<comment type="similarity">
    <text evidence="2 7 8">In the C-terminal section; belongs to the purine/pyrimidine phosphoribosyltransferase family.</text>
</comment>
<dbReference type="RefSeq" id="WP_035148176.1">
    <property type="nucleotide sequence ID" value="NZ_JAAZWO010000007.1"/>
</dbReference>
<evidence type="ECO:0000256" key="5">
    <source>
        <dbReference type="ARBA" id="ARBA00022755"/>
    </source>
</evidence>
<comment type="pathway">
    <text evidence="1 7 8">Purine metabolism; IMP biosynthesis via de novo pathway; N(1)-(5-phospho-D-ribosyl)glycinamide from 5-phospho-alpha-D-ribose 1-diphosphate: step 1/2.</text>
</comment>
<dbReference type="PIRSF" id="PIRSF000485">
    <property type="entry name" value="Amd_phspho_trans"/>
    <property type="match status" value="1"/>
</dbReference>
<keyword evidence="7 10" id="KW-0460">Magnesium</keyword>
<dbReference type="GO" id="GO:0000287">
    <property type="term" value="F:magnesium ion binding"/>
    <property type="evidence" value="ECO:0007669"/>
    <property type="project" value="UniProtKB-UniRule"/>
</dbReference>
<keyword evidence="14" id="KW-1185">Reference proteome</keyword>
<dbReference type="InterPro" id="IPR029057">
    <property type="entry name" value="PRTase-like"/>
</dbReference>
<evidence type="ECO:0000256" key="4">
    <source>
        <dbReference type="ARBA" id="ARBA00022679"/>
    </source>
</evidence>
<keyword evidence="7 11" id="KW-0408">Iron</keyword>
<evidence type="ECO:0000256" key="3">
    <source>
        <dbReference type="ARBA" id="ARBA00022676"/>
    </source>
</evidence>
<dbReference type="HAMAP" id="MF_01931">
    <property type="entry name" value="PurF"/>
    <property type="match status" value="1"/>
</dbReference>
<evidence type="ECO:0000256" key="10">
    <source>
        <dbReference type="PIRSR" id="PIRSR000485-2"/>
    </source>
</evidence>
<feature type="binding site" evidence="7 10">
    <location>
        <position position="357"/>
    </location>
    <ligand>
        <name>Mg(2+)</name>
        <dbReference type="ChEBI" id="CHEBI:18420"/>
    </ligand>
</feature>
<dbReference type="Proteomes" id="UP000563151">
    <property type="component" value="Unassembled WGS sequence"/>
</dbReference>
<gene>
    <name evidence="7 13" type="primary">purF</name>
    <name evidence="13" type="ORF">HGG79_07590</name>
</gene>
<dbReference type="EMBL" id="JAAZWO010000007">
    <property type="protein sequence ID" value="MBC2397638.1"/>
    <property type="molecule type" value="Genomic_DNA"/>
</dbReference>
<evidence type="ECO:0000256" key="11">
    <source>
        <dbReference type="PIRSR" id="PIRSR000485-3"/>
    </source>
</evidence>
<dbReference type="GO" id="GO:0004044">
    <property type="term" value="F:amidophosphoribosyltransferase activity"/>
    <property type="evidence" value="ECO:0007669"/>
    <property type="project" value="UniProtKB-UniRule"/>
</dbReference>
<evidence type="ECO:0000259" key="12">
    <source>
        <dbReference type="PROSITE" id="PS51278"/>
    </source>
</evidence>
<dbReference type="Gene3D" id="3.40.50.2020">
    <property type="match status" value="1"/>
</dbReference>